<accession>A0AAN6ZP43</accession>
<evidence type="ECO:0000259" key="3">
    <source>
        <dbReference type="PROSITE" id="PS50048"/>
    </source>
</evidence>
<evidence type="ECO:0000313" key="4">
    <source>
        <dbReference type="EMBL" id="KAK4146510.1"/>
    </source>
</evidence>
<dbReference type="PANTHER" id="PTHR47784:SF7">
    <property type="entry name" value="ZN(II)2CYS6 TRANSCRIPTION FACTOR (EUROFUNG)"/>
    <property type="match status" value="1"/>
</dbReference>
<protein>
    <recommendedName>
        <fullName evidence="3">Zn(2)-C6 fungal-type domain-containing protein</fullName>
    </recommendedName>
</protein>
<comment type="caution">
    <text evidence="4">The sequence shown here is derived from an EMBL/GenBank/DDBJ whole genome shotgun (WGS) entry which is preliminary data.</text>
</comment>
<organism evidence="4 5">
    <name type="scientific">Dichotomopilus funicola</name>
    <dbReference type="NCBI Taxonomy" id="1934379"/>
    <lineage>
        <taxon>Eukaryota</taxon>
        <taxon>Fungi</taxon>
        <taxon>Dikarya</taxon>
        <taxon>Ascomycota</taxon>
        <taxon>Pezizomycotina</taxon>
        <taxon>Sordariomycetes</taxon>
        <taxon>Sordariomycetidae</taxon>
        <taxon>Sordariales</taxon>
        <taxon>Chaetomiaceae</taxon>
        <taxon>Dichotomopilus</taxon>
    </lineage>
</organism>
<keyword evidence="1" id="KW-0539">Nucleus</keyword>
<dbReference type="InterPro" id="IPR053157">
    <property type="entry name" value="Sterol_Uptake_Regulator"/>
</dbReference>
<dbReference type="SUPFAM" id="SSF57701">
    <property type="entry name" value="Zn2/Cys6 DNA-binding domain"/>
    <property type="match status" value="1"/>
</dbReference>
<evidence type="ECO:0000256" key="2">
    <source>
        <dbReference type="SAM" id="MobiDB-lite"/>
    </source>
</evidence>
<dbReference type="Proteomes" id="UP001302676">
    <property type="component" value="Unassembled WGS sequence"/>
</dbReference>
<dbReference type="PRINTS" id="PR00755">
    <property type="entry name" value="AFLATOXINBRP"/>
</dbReference>
<evidence type="ECO:0000256" key="1">
    <source>
        <dbReference type="ARBA" id="ARBA00023242"/>
    </source>
</evidence>
<dbReference type="AlphaFoldDB" id="A0AAN6ZP43"/>
<dbReference type="GO" id="GO:0001228">
    <property type="term" value="F:DNA-binding transcription activator activity, RNA polymerase II-specific"/>
    <property type="evidence" value="ECO:0007669"/>
    <property type="project" value="TreeGrafter"/>
</dbReference>
<dbReference type="SMART" id="SM00066">
    <property type="entry name" value="GAL4"/>
    <property type="match status" value="1"/>
</dbReference>
<feature type="region of interest" description="Disordered" evidence="2">
    <location>
        <begin position="79"/>
        <end position="141"/>
    </location>
</feature>
<name>A0AAN6ZP43_9PEZI</name>
<dbReference type="RefSeq" id="XP_062639881.1">
    <property type="nucleotide sequence ID" value="XM_062785630.1"/>
</dbReference>
<feature type="compositionally biased region" description="Low complexity" evidence="2">
    <location>
        <begin position="85"/>
        <end position="107"/>
    </location>
</feature>
<evidence type="ECO:0000313" key="5">
    <source>
        <dbReference type="Proteomes" id="UP001302676"/>
    </source>
</evidence>
<feature type="domain" description="Zn(2)-C6 fungal-type" evidence="3">
    <location>
        <begin position="144"/>
        <end position="174"/>
    </location>
</feature>
<dbReference type="EMBL" id="MU853561">
    <property type="protein sequence ID" value="KAK4146510.1"/>
    <property type="molecule type" value="Genomic_DNA"/>
</dbReference>
<dbReference type="InterPro" id="IPR001138">
    <property type="entry name" value="Zn2Cys6_DnaBD"/>
</dbReference>
<reference evidence="4" key="2">
    <citation type="submission" date="2023-05" db="EMBL/GenBank/DDBJ databases">
        <authorList>
            <consortium name="Lawrence Berkeley National Laboratory"/>
            <person name="Steindorff A."/>
            <person name="Hensen N."/>
            <person name="Bonometti L."/>
            <person name="Westerberg I."/>
            <person name="Brannstrom I.O."/>
            <person name="Guillou S."/>
            <person name="Cros-Aarteil S."/>
            <person name="Calhoun S."/>
            <person name="Haridas S."/>
            <person name="Kuo A."/>
            <person name="Mondo S."/>
            <person name="Pangilinan J."/>
            <person name="Riley R."/>
            <person name="Labutti K."/>
            <person name="Andreopoulos B."/>
            <person name="Lipzen A."/>
            <person name="Chen C."/>
            <person name="Yanf M."/>
            <person name="Daum C."/>
            <person name="Ng V."/>
            <person name="Clum A."/>
            <person name="Ohm R."/>
            <person name="Martin F."/>
            <person name="Silar P."/>
            <person name="Natvig D."/>
            <person name="Lalanne C."/>
            <person name="Gautier V."/>
            <person name="Ament-Velasquez S.L."/>
            <person name="Kruys A."/>
            <person name="Hutchinson M.I."/>
            <person name="Powell A.J."/>
            <person name="Barry K."/>
            <person name="Miller A.N."/>
            <person name="Grigoriev I.V."/>
            <person name="Debuchy R."/>
            <person name="Gladieux P."/>
            <person name="Thoren M.H."/>
            <person name="Johannesson H."/>
        </authorList>
    </citation>
    <scope>NUCLEOTIDE SEQUENCE</scope>
    <source>
        <strain evidence="4">CBS 141.50</strain>
    </source>
</reference>
<dbReference type="CDD" id="cd00067">
    <property type="entry name" value="GAL4"/>
    <property type="match status" value="1"/>
</dbReference>
<dbReference type="GO" id="GO:0008270">
    <property type="term" value="F:zinc ion binding"/>
    <property type="evidence" value="ECO:0007669"/>
    <property type="project" value="InterPro"/>
</dbReference>
<dbReference type="Pfam" id="PF00172">
    <property type="entry name" value="Zn_clus"/>
    <property type="match status" value="1"/>
</dbReference>
<dbReference type="PROSITE" id="PS50048">
    <property type="entry name" value="ZN2_CY6_FUNGAL_2"/>
    <property type="match status" value="1"/>
</dbReference>
<dbReference type="PANTHER" id="PTHR47784">
    <property type="entry name" value="STEROL UPTAKE CONTROL PROTEIN 2"/>
    <property type="match status" value="1"/>
</dbReference>
<dbReference type="GeneID" id="87822243"/>
<reference evidence="4" key="1">
    <citation type="journal article" date="2023" name="Mol. Phylogenet. Evol.">
        <title>Genome-scale phylogeny and comparative genomics of the fungal order Sordariales.</title>
        <authorList>
            <person name="Hensen N."/>
            <person name="Bonometti L."/>
            <person name="Westerberg I."/>
            <person name="Brannstrom I.O."/>
            <person name="Guillou S."/>
            <person name="Cros-Aarteil S."/>
            <person name="Calhoun S."/>
            <person name="Haridas S."/>
            <person name="Kuo A."/>
            <person name="Mondo S."/>
            <person name="Pangilinan J."/>
            <person name="Riley R."/>
            <person name="LaButti K."/>
            <person name="Andreopoulos B."/>
            <person name="Lipzen A."/>
            <person name="Chen C."/>
            <person name="Yan M."/>
            <person name="Daum C."/>
            <person name="Ng V."/>
            <person name="Clum A."/>
            <person name="Steindorff A."/>
            <person name="Ohm R.A."/>
            <person name="Martin F."/>
            <person name="Silar P."/>
            <person name="Natvig D.O."/>
            <person name="Lalanne C."/>
            <person name="Gautier V."/>
            <person name="Ament-Velasquez S.L."/>
            <person name="Kruys A."/>
            <person name="Hutchinson M.I."/>
            <person name="Powell A.J."/>
            <person name="Barry K."/>
            <person name="Miller A.N."/>
            <person name="Grigoriev I.V."/>
            <person name="Debuchy R."/>
            <person name="Gladieux P."/>
            <person name="Hiltunen Thoren M."/>
            <person name="Johannesson H."/>
        </authorList>
    </citation>
    <scope>NUCLEOTIDE SEQUENCE</scope>
    <source>
        <strain evidence="4">CBS 141.50</strain>
    </source>
</reference>
<sequence>MQALPNSGLGGGYSHGHNQPLLSLDPADSELDYASFLQDQQDIDLDYFAGEESTSSSGGPLLDVTSPSVYPDASMQALAPQPSYPQHQLAPRQQGQQQQLSPATSQPGYGGGYHQYGNLGSGPHSGAISKPRMERRGHTKSRRGCFNCKRRRIKCQETRPACGHCTKQGLQCEYPALPTIVHQPQHQVPLFSLQDMRFFQHFLMRCYPHHPVGSEDLWTHEIPCLSERYDYLMHAILGYSASELMANGEPALAEAAMAHRYKAVKAIKKSLSPAAASAATAAARAKSASPSPGDPPSCPLAGGRAYDHMFEEGNALMATCFALTYQSVLLDDGMIEFMTFVRGIMIVAIQMYCKGANIMFGHLLGDRQTQKLEPHMKDLPLIETDWSARAIASVEGLRGLVEGREVEQKYWQMIGDLARNLQVDSWKAYLALSDHYGWWMMLPHDKFKRLVDPNNQAALLLATHWVALEQTMTTICQAEKKAALKMPSGNRNSSSTGASLGNIRWLRYMNTLIDAEHRKYNQWPTWVSTKLAENPGFFGRTFD</sequence>
<proteinExistence type="predicted"/>
<keyword evidence="5" id="KW-1185">Reference proteome</keyword>
<dbReference type="InterPro" id="IPR036864">
    <property type="entry name" value="Zn2-C6_fun-type_DNA-bd_sf"/>
</dbReference>
<dbReference type="Gene3D" id="4.10.240.10">
    <property type="entry name" value="Zn(2)-C6 fungal-type DNA-binding domain"/>
    <property type="match status" value="1"/>
</dbReference>
<dbReference type="PROSITE" id="PS00463">
    <property type="entry name" value="ZN2_CY6_FUNGAL_1"/>
    <property type="match status" value="1"/>
</dbReference>
<gene>
    <name evidence="4" type="ORF">C8A04DRAFT_9792</name>
</gene>